<dbReference type="InterPro" id="IPR004575">
    <property type="entry name" value="MAT1/Tfb3"/>
</dbReference>
<dbReference type="OrthoDB" id="5963at2759"/>
<evidence type="ECO:0000256" key="10">
    <source>
        <dbReference type="SAM" id="MobiDB-lite"/>
    </source>
</evidence>
<feature type="region of interest" description="Disordered" evidence="10">
    <location>
        <begin position="184"/>
        <end position="265"/>
    </location>
</feature>
<dbReference type="InterPro" id="IPR013083">
    <property type="entry name" value="Znf_RING/FYVE/PHD"/>
</dbReference>
<evidence type="ECO:0000256" key="8">
    <source>
        <dbReference type="ARBA" id="ARBA00033277"/>
    </source>
</evidence>
<dbReference type="GO" id="GO:0006289">
    <property type="term" value="P:nucleotide-excision repair"/>
    <property type="evidence" value="ECO:0007669"/>
    <property type="project" value="InterPro"/>
</dbReference>
<feature type="compositionally biased region" description="Basic and acidic residues" evidence="10">
    <location>
        <begin position="188"/>
        <end position="224"/>
    </location>
</feature>
<dbReference type="InterPro" id="IPR017907">
    <property type="entry name" value="Znf_RING_CS"/>
</dbReference>
<gene>
    <name evidence="12" type="ORF">NliqN6_2806</name>
</gene>
<evidence type="ECO:0000256" key="1">
    <source>
        <dbReference type="ARBA" id="ARBA00004123"/>
    </source>
</evidence>
<evidence type="ECO:0000259" key="11">
    <source>
        <dbReference type="PROSITE" id="PS50089"/>
    </source>
</evidence>
<dbReference type="GO" id="GO:0070985">
    <property type="term" value="C:transcription factor TFIIK complex"/>
    <property type="evidence" value="ECO:0007669"/>
    <property type="project" value="UniProtKB-ARBA"/>
</dbReference>
<evidence type="ECO:0000256" key="3">
    <source>
        <dbReference type="ARBA" id="ARBA00022723"/>
    </source>
</evidence>
<evidence type="ECO:0000256" key="6">
    <source>
        <dbReference type="ARBA" id="ARBA00023242"/>
    </source>
</evidence>
<dbReference type="NCBIfam" id="TIGR00570">
    <property type="entry name" value="cdk7"/>
    <property type="match status" value="1"/>
</dbReference>
<evidence type="ECO:0000256" key="7">
    <source>
        <dbReference type="ARBA" id="ARBA00029873"/>
    </source>
</evidence>
<protein>
    <recommendedName>
        <fullName evidence="2">RNA polymerase II transcription factor B subunit 3</fullName>
    </recommendedName>
    <alternativeName>
        <fullName evidence="8">RNA polymerase II transcription factor B 38 kDa subunit</fullName>
    </alternativeName>
    <alternativeName>
        <fullName evidence="7">RNA polymerase II transcription factor B p38 subunit</fullName>
    </alternativeName>
</protein>
<dbReference type="EMBL" id="BLZA01000018">
    <property type="protein sequence ID" value="GHJ86404.1"/>
    <property type="molecule type" value="Genomic_DNA"/>
</dbReference>
<evidence type="ECO:0000256" key="9">
    <source>
        <dbReference type="PROSITE-ProRule" id="PRU00175"/>
    </source>
</evidence>
<dbReference type="InterPro" id="IPR001841">
    <property type="entry name" value="Znf_RING"/>
</dbReference>
<reference evidence="12" key="1">
    <citation type="submission" date="2020-07" db="EMBL/GenBank/DDBJ databases">
        <title>Draft Genome Sequence of a Deep-Sea Yeast, Naganishia (Cryptococcus) liquefaciens strain N6.</title>
        <authorList>
            <person name="Han Y.W."/>
            <person name="Kajitani R."/>
            <person name="Morimoto H."/>
            <person name="Parhat M."/>
            <person name="Tsubouchi H."/>
            <person name="Bakenova O."/>
            <person name="Ogata M."/>
            <person name="Argunhan B."/>
            <person name="Aoki R."/>
            <person name="Kajiwara S."/>
            <person name="Itoh T."/>
            <person name="Iwasaki H."/>
        </authorList>
    </citation>
    <scope>NUCLEOTIDE SEQUENCE</scope>
    <source>
        <strain evidence="12">N6</strain>
    </source>
</reference>
<keyword evidence="4 9" id="KW-0863">Zinc-finger</keyword>
<evidence type="ECO:0000313" key="13">
    <source>
        <dbReference type="Proteomes" id="UP000620104"/>
    </source>
</evidence>
<dbReference type="Pfam" id="PF17121">
    <property type="entry name" value="zf-C3HC4_5"/>
    <property type="match status" value="1"/>
</dbReference>
<sequence length="339" mass="38779">MSRSDMLDTVGIAADSQLFQSGITDPSNRLPEYRSPNDMCPICKTDRYSKPSLRLLISPCYHKLCERCVDHLFSIGAGKCPHEGCTRILRKTNFIHQTFEDLGVEKEVGVRRRIGAIFNKERDDFATEREYNDYLEMVEDITYNLINDIDRAETEKRITDYTNSNASQISNNINRAREESIRQSALDSELRRTRELNAQRAREEEEREAQEREAGKQSALEDIRNGGTGESAYKRLERRKAGSAPTPIPTKPVVTSHEYRGKEDTTPMSPLYAGPYVPFPFFAPSPSLKLPAGGLHDPPTYEAQRKAHGPDAERIRAGGWVVEEIWERDRRWARESLWV</sequence>
<dbReference type="SUPFAM" id="SSF57850">
    <property type="entry name" value="RING/U-box"/>
    <property type="match status" value="1"/>
</dbReference>
<evidence type="ECO:0000256" key="2">
    <source>
        <dbReference type="ARBA" id="ARBA00022257"/>
    </source>
</evidence>
<dbReference type="PANTHER" id="PTHR12683:SF13">
    <property type="entry name" value="CDK-ACTIVATING KINASE ASSEMBLY FACTOR MAT1"/>
    <property type="match status" value="1"/>
</dbReference>
<comment type="caution">
    <text evidence="12">The sequence shown here is derived from an EMBL/GenBank/DDBJ whole genome shotgun (WGS) entry which is preliminary data.</text>
</comment>
<dbReference type="Gene3D" id="3.30.40.10">
    <property type="entry name" value="Zinc/RING finger domain, C3HC4 (zinc finger)"/>
    <property type="match status" value="1"/>
</dbReference>
<dbReference type="AlphaFoldDB" id="A0A8H3TUI3"/>
<dbReference type="Pfam" id="PF06391">
    <property type="entry name" value="MAT1"/>
    <property type="match status" value="1"/>
</dbReference>
<dbReference type="Proteomes" id="UP000620104">
    <property type="component" value="Unassembled WGS sequence"/>
</dbReference>
<dbReference type="GO" id="GO:0006357">
    <property type="term" value="P:regulation of transcription by RNA polymerase II"/>
    <property type="evidence" value="ECO:0007669"/>
    <property type="project" value="TreeGrafter"/>
</dbReference>
<proteinExistence type="predicted"/>
<dbReference type="PROSITE" id="PS00518">
    <property type="entry name" value="ZF_RING_1"/>
    <property type="match status" value="1"/>
</dbReference>
<dbReference type="PANTHER" id="PTHR12683">
    <property type="entry name" value="CDK-ACTIVATING KINASE ASSEMBLY FACTOR MAT1"/>
    <property type="match status" value="1"/>
</dbReference>
<keyword evidence="13" id="KW-1185">Reference proteome</keyword>
<keyword evidence="6" id="KW-0539">Nucleus</keyword>
<dbReference type="GO" id="GO:0061575">
    <property type="term" value="F:cyclin-dependent protein serine/threonine kinase activator activity"/>
    <property type="evidence" value="ECO:0007669"/>
    <property type="project" value="InterPro"/>
</dbReference>
<dbReference type="InterPro" id="IPR015877">
    <property type="entry name" value="MAT1_centre"/>
</dbReference>
<feature type="domain" description="RING-type" evidence="11">
    <location>
        <begin position="40"/>
        <end position="81"/>
    </location>
</feature>
<evidence type="ECO:0000313" key="12">
    <source>
        <dbReference type="EMBL" id="GHJ86404.1"/>
    </source>
</evidence>
<organism evidence="12 13">
    <name type="scientific">Naganishia liquefaciens</name>
    <dbReference type="NCBI Taxonomy" id="104408"/>
    <lineage>
        <taxon>Eukaryota</taxon>
        <taxon>Fungi</taxon>
        <taxon>Dikarya</taxon>
        <taxon>Basidiomycota</taxon>
        <taxon>Agaricomycotina</taxon>
        <taxon>Tremellomycetes</taxon>
        <taxon>Filobasidiales</taxon>
        <taxon>Filobasidiaceae</taxon>
        <taxon>Naganishia</taxon>
    </lineage>
</organism>
<name>A0A8H3TUI3_9TREE</name>
<evidence type="ECO:0000256" key="5">
    <source>
        <dbReference type="ARBA" id="ARBA00022833"/>
    </source>
</evidence>
<dbReference type="PROSITE" id="PS50089">
    <property type="entry name" value="ZF_RING_2"/>
    <property type="match status" value="1"/>
</dbReference>
<accession>A0A8H3TUI3</accession>
<evidence type="ECO:0000256" key="4">
    <source>
        <dbReference type="ARBA" id="ARBA00022771"/>
    </source>
</evidence>
<comment type="subcellular location">
    <subcellularLocation>
        <location evidence="1">Nucleus</location>
    </subcellularLocation>
</comment>
<dbReference type="GO" id="GO:0008270">
    <property type="term" value="F:zinc ion binding"/>
    <property type="evidence" value="ECO:0007669"/>
    <property type="project" value="UniProtKB-KW"/>
</dbReference>
<keyword evidence="3" id="KW-0479">Metal-binding</keyword>
<keyword evidence="5" id="KW-0862">Zinc</keyword>
<dbReference type="FunFam" id="3.30.40.10:FF:000037">
    <property type="entry name" value="Cdk-activating kinase assembly factor MAT1, centre"/>
    <property type="match status" value="1"/>
</dbReference>